<name>A0A101LUK2_PICGL</name>
<proteinExistence type="predicted"/>
<evidence type="ECO:0000313" key="1">
    <source>
        <dbReference type="EMBL" id="KUM45615.1"/>
    </source>
</evidence>
<dbReference type="AlphaFoldDB" id="A0A101LUK2"/>
<accession>A0A101LUK2</accession>
<organism evidence="1">
    <name type="scientific">Picea glauca</name>
    <name type="common">White spruce</name>
    <name type="synonym">Pinus glauca</name>
    <dbReference type="NCBI Taxonomy" id="3330"/>
    <lineage>
        <taxon>Eukaryota</taxon>
        <taxon>Viridiplantae</taxon>
        <taxon>Streptophyta</taxon>
        <taxon>Embryophyta</taxon>
        <taxon>Tracheophyta</taxon>
        <taxon>Spermatophyta</taxon>
        <taxon>Pinopsida</taxon>
        <taxon>Pinidae</taxon>
        <taxon>Conifers I</taxon>
        <taxon>Pinales</taxon>
        <taxon>Pinaceae</taxon>
        <taxon>Picea</taxon>
    </lineage>
</organism>
<gene>
    <name evidence="1" type="ORF">ABT39_MTgene2451</name>
</gene>
<comment type="caution">
    <text evidence="1">The sequence shown here is derived from an EMBL/GenBank/DDBJ whole genome shotgun (WGS) entry which is preliminary data.</text>
</comment>
<protein>
    <submittedName>
        <fullName evidence="1">Uncharacterized protein</fullName>
    </submittedName>
</protein>
<reference evidence="1" key="1">
    <citation type="journal article" date="2015" name="Genome Biol. Evol.">
        <title>Organellar Genomes of White Spruce (Picea glauca): Assembly and Annotation.</title>
        <authorList>
            <person name="Jackman S.D."/>
            <person name="Warren R.L."/>
            <person name="Gibb E.A."/>
            <person name="Vandervalk B.P."/>
            <person name="Mohamadi H."/>
            <person name="Chu J."/>
            <person name="Raymond A."/>
            <person name="Pleasance S."/>
            <person name="Coope R."/>
            <person name="Wildung M.R."/>
            <person name="Ritland C.E."/>
            <person name="Bousquet J."/>
            <person name="Jones S.J."/>
            <person name="Bohlmann J."/>
            <person name="Birol I."/>
        </authorList>
    </citation>
    <scope>NUCLEOTIDE SEQUENCE [LARGE SCALE GENOMIC DNA]</scope>
    <source>
        <tissue evidence="1">Flushing bud</tissue>
    </source>
</reference>
<keyword evidence="1" id="KW-0496">Mitochondrion</keyword>
<sequence length="87" mass="9504">MAPTKLRPMSSGFTKPAGPFTKVIANSHSHAATVTASQPIGGDAFAQPQELIQWITVRSKPHQTYNGKGKHRYATSYLVPKVGRFPR</sequence>
<geneLocation type="mitochondrion" evidence="1"/>
<dbReference type="EMBL" id="LKAM01000017">
    <property type="protein sequence ID" value="KUM45615.1"/>
    <property type="molecule type" value="Genomic_DNA"/>
</dbReference>